<organism evidence="3 4">
    <name type="scientific">Acinetobacter johnsonii</name>
    <dbReference type="NCBI Taxonomy" id="40214"/>
    <lineage>
        <taxon>Bacteria</taxon>
        <taxon>Pseudomonadati</taxon>
        <taxon>Pseudomonadota</taxon>
        <taxon>Gammaproteobacteria</taxon>
        <taxon>Moraxellales</taxon>
        <taxon>Moraxellaceae</taxon>
        <taxon>Acinetobacter</taxon>
    </lineage>
</organism>
<proteinExistence type="predicted"/>
<feature type="domain" description="Terminase large subunit-like endonuclease" evidence="2">
    <location>
        <begin position="263"/>
        <end position="544"/>
    </location>
</feature>
<dbReference type="InterPro" id="IPR027417">
    <property type="entry name" value="P-loop_NTPase"/>
</dbReference>
<evidence type="ECO:0000313" key="4">
    <source>
        <dbReference type="Proteomes" id="UP000249282"/>
    </source>
</evidence>
<dbReference type="Pfam" id="PF20441">
    <property type="entry name" value="TerL_nuclease"/>
    <property type="match status" value="1"/>
</dbReference>
<dbReference type="PANTHER" id="PTHR41287:SF1">
    <property type="entry name" value="PROTEIN YMFN"/>
    <property type="match status" value="1"/>
</dbReference>
<dbReference type="Proteomes" id="UP000249282">
    <property type="component" value="Unassembled WGS sequence"/>
</dbReference>
<protein>
    <submittedName>
        <fullName evidence="3">Terminase</fullName>
    </submittedName>
</protein>
<dbReference type="InterPro" id="IPR046461">
    <property type="entry name" value="TerL_ATPase"/>
</dbReference>
<dbReference type="PANTHER" id="PTHR41287">
    <property type="match status" value="1"/>
</dbReference>
<accession>A0A2W5S124</accession>
<name>A0A2W5S124_ACIJO</name>
<dbReference type="Pfam" id="PF03354">
    <property type="entry name" value="TerL_ATPase"/>
    <property type="match status" value="1"/>
</dbReference>
<dbReference type="AlphaFoldDB" id="A0A2W5S124"/>
<feature type="domain" description="Terminase large subunit-like ATPase" evidence="1">
    <location>
        <begin position="68"/>
        <end position="201"/>
    </location>
</feature>
<dbReference type="Gene3D" id="3.40.50.300">
    <property type="entry name" value="P-loop containing nucleotide triphosphate hydrolases"/>
    <property type="match status" value="1"/>
</dbReference>
<evidence type="ECO:0000313" key="3">
    <source>
        <dbReference type="EMBL" id="PZQ93774.1"/>
    </source>
</evidence>
<dbReference type="GO" id="GO:0004519">
    <property type="term" value="F:endonuclease activity"/>
    <property type="evidence" value="ECO:0007669"/>
    <property type="project" value="InterPro"/>
</dbReference>
<gene>
    <name evidence="3" type="ORF">DI542_00965</name>
</gene>
<dbReference type="InterPro" id="IPR005021">
    <property type="entry name" value="Terminase_largesu-like"/>
</dbReference>
<evidence type="ECO:0000259" key="2">
    <source>
        <dbReference type="Pfam" id="PF20441"/>
    </source>
</evidence>
<reference evidence="3 4" key="1">
    <citation type="submission" date="2017-11" db="EMBL/GenBank/DDBJ databases">
        <title>Infants hospitalized years apart are colonized by the same room-sourced microbial strains.</title>
        <authorList>
            <person name="Brooks B."/>
            <person name="Olm M.R."/>
            <person name="Firek B.A."/>
            <person name="Baker R."/>
            <person name="Thomas B.C."/>
            <person name="Morowitz M.J."/>
            <person name="Banfield J.F."/>
        </authorList>
    </citation>
    <scope>NUCLEOTIDE SEQUENCE [LARGE SCALE GENOMIC DNA]</scope>
    <source>
        <strain evidence="3">S2_003_000_R3_20</strain>
    </source>
</reference>
<sequence>MSSMSPIWTTACPDWEKKILAKESLIACKPLYPDEAEMALNVFKKLTLVDVAGKPKVGEVTGEWVLDFVGVIFGAYDYEKNERLINEFFLLISKKNTKSTLAAGIMLTAIILNDRHSAEFIILAPTKEVADNSFKPIRDMIREDLKLKALFSVSEHTRTVTHRKTKATLSVVAADTGSVGGKKGAYILVDELWIFGKRANAEPMLEEATGGMASFPEGFLIWLSTQSDEPPAGIFKKKLDYARKVRDGEINNPSFLPLLYEFPQSLIDDESYLNPDYFYVTNPNLGRSTHIRFLLNKYEQAKENGADSVQIFLAKYLNVEIGLNKRADRWAGADFWMTCAYKERLVIETIIDLSDVIVVGLDGGGLDDLFGMAVMGRDKDDRGRWYLWTKAWAHEIVLERRKEIAPALLDFKDDGDLTIVKNLGEAISQAGKIIKRLNNSGKLPEKHAIGMDKLGMPSMQDGLIAEGVDFEKMVAVPQGYMLSGYAQTLEWKLAEGELLHAGQRMMNWCVGNAKGVLKGNALMITKQESGRGKIDPLMASMNACAIMSQNPETPTESYGVYFV</sequence>
<dbReference type="EMBL" id="QFQJ01000002">
    <property type="protein sequence ID" value="PZQ93774.1"/>
    <property type="molecule type" value="Genomic_DNA"/>
</dbReference>
<evidence type="ECO:0000259" key="1">
    <source>
        <dbReference type="Pfam" id="PF03354"/>
    </source>
</evidence>
<dbReference type="InterPro" id="IPR046462">
    <property type="entry name" value="TerL_nuclease"/>
</dbReference>
<comment type="caution">
    <text evidence="3">The sequence shown here is derived from an EMBL/GenBank/DDBJ whole genome shotgun (WGS) entry which is preliminary data.</text>
</comment>